<name>A0ABR2YIK9_9CHLO</name>
<feature type="domain" description="UBC core" evidence="2">
    <location>
        <begin position="1"/>
        <end position="103"/>
    </location>
</feature>
<dbReference type="PANTHER" id="PTHR24067">
    <property type="entry name" value="UBIQUITIN-CONJUGATING ENZYME E2"/>
    <property type="match status" value="1"/>
</dbReference>
<evidence type="ECO:0000313" key="4">
    <source>
        <dbReference type="Proteomes" id="UP001491310"/>
    </source>
</evidence>
<dbReference type="Gene3D" id="3.10.110.10">
    <property type="entry name" value="Ubiquitin Conjugating Enzyme"/>
    <property type="match status" value="1"/>
</dbReference>
<evidence type="ECO:0000259" key="2">
    <source>
        <dbReference type="PROSITE" id="PS50127"/>
    </source>
</evidence>
<reference evidence="3 4" key="1">
    <citation type="journal article" date="2024" name="Nat. Commun.">
        <title>Phylogenomics reveals the evolutionary origins of lichenization in chlorophyte algae.</title>
        <authorList>
            <person name="Puginier C."/>
            <person name="Libourel C."/>
            <person name="Otte J."/>
            <person name="Skaloud P."/>
            <person name="Haon M."/>
            <person name="Grisel S."/>
            <person name="Petersen M."/>
            <person name="Berrin J.G."/>
            <person name="Delaux P.M."/>
            <person name="Dal Grande F."/>
            <person name="Keller J."/>
        </authorList>
    </citation>
    <scope>NUCLEOTIDE SEQUENCE [LARGE SCALE GENOMIC DNA]</scope>
    <source>
        <strain evidence="3 4">SAG 216-7</strain>
    </source>
</reference>
<gene>
    <name evidence="3" type="ORF">WJX75_003753</name>
</gene>
<proteinExistence type="predicted"/>
<evidence type="ECO:0000313" key="3">
    <source>
        <dbReference type="EMBL" id="KAK9905644.1"/>
    </source>
</evidence>
<dbReference type="CDD" id="cd23799">
    <property type="entry name" value="UBCc_UBE2J"/>
    <property type="match status" value="1"/>
</dbReference>
<organism evidence="3 4">
    <name type="scientific">Coccomyxa subellipsoidea</name>
    <dbReference type="NCBI Taxonomy" id="248742"/>
    <lineage>
        <taxon>Eukaryota</taxon>
        <taxon>Viridiplantae</taxon>
        <taxon>Chlorophyta</taxon>
        <taxon>core chlorophytes</taxon>
        <taxon>Trebouxiophyceae</taxon>
        <taxon>Trebouxiophyceae incertae sedis</taxon>
        <taxon>Coccomyxaceae</taxon>
        <taxon>Coccomyxa</taxon>
    </lineage>
</organism>
<dbReference type="SUPFAM" id="SSF54495">
    <property type="entry name" value="UBC-like"/>
    <property type="match status" value="1"/>
</dbReference>
<protein>
    <recommendedName>
        <fullName evidence="2">UBC core domain-containing protein</fullName>
    </recommendedName>
</protein>
<dbReference type="Proteomes" id="UP001491310">
    <property type="component" value="Unassembled WGS sequence"/>
</dbReference>
<keyword evidence="4" id="KW-1185">Reference proteome</keyword>
<sequence>MYVGKLRFPPEYPFKPPAIMMLTPNGRFVTNTRICMSMSDYHPETWNPLWSVASILTGLLSFMLEDTVTAGYMQTTDEEKQQMASESVAWALRNRQLLQMFPQLQSAPEEGTSAAATGASPKHGATDAPGGIEETADGALQRLSLADGSPVQPRQHSQRQQQRRKR</sequence>
<evidence type="ECO:0000256" key="1">
    <source>
        <dbReference type="SAM" id="MobiDB-lite"/>
    </source>
</evidence>
<dbReference type="PROSITE" id="PS50127">
    <property type="entry name" value="UBC_2"/>
    <property type="match status" value="1"/>
</dbReference>
<dbReference type="Pfam" id="PF00179">
    <property type="entry name" value="UQ_con"/>
    <property type="match status" value="1"/>
</dbReference>
<accession>A0ABR2YIK9</accession>
<dbReference type="InterPro" id="IPR016135">
    <property type="entry name" value="UBQ-conjugating_enzyme/RWD"/>
</dbReference>
<comment type="caution">
    <text evidence="3">The sequence shown here is derived from an EMBL/GenBank/DDBJ whole genome shotgun (WGS) entry which is preliminary data.</text>
</comment>
<dbReference type="InterPro" id="IPR000608">
    <property type="entry name" value="UBC"/>
</dbReference>
<feature type="region of interest" description="Disordered" evidence="1">
    <location>
        <begin position="101"/>
        <end position="166"/>
    </location>
</feature>
<dbReference type="EMBL" id="JALJOT010000011">
    <property type="protein sequence ID" value="KAK9905644.1"/>
    <property type="molecule type" value="Genomic_DNA"/>
</dbReference>
<dbReference type="InterPro" id="IPR050113">
    <property type="entry name" value="Ub_conjugating_enzyme"/>
</dbReference>